<dbReference type="SUPFAM" id="SSF48452">
    <property type="entry name" value="TPR-like"/>
    <property type="match status" value="1"/>
</dbReference>
<dbReference type="SMART" id="SM00862">
    <property type="entry name" value="Trans_reg_C"/>
    <property type="match status" value="1"/>
</dbReference>
<name>A0A7Z0D5F3_9MICO</name>
<dbReference type="PANTHER" id="PTHR47691">
    <property type="entry name" value="REGULATOR-RELATED"/>
    <property type="match status" value="1"/>
</dbReference>
<dbReference type="Pfam" id="PF13401">
    <property type="entry name" value="AAA_22"/>
    <property type="match status" value="1"/>
</dbReference>
<dbReference type="GO" id="GO:0016887">
    <property type="term" value="F:ATP hydrolysis activity"/>
    <property type="evidence" value="ECO:0007669"/>
    <property type="project" value="InterPro"/>
</dbReference>
<dbReference type="EMBL" id="JACBZP010000001">
    <property type="protein sequence ID" value="NYI69240.1"/>
    <property type="molecule type" value="Genomic_DNA"/>
</dbReference>
<dbReference type="SUPFAM" id="SSF52540">
    <property type="entry name" value="P-loop containing nucleoside triphosphate hydrolases"/>
    <property type="match status" value="1"/>
</dbReference>
<dbReference type="SUPFAM" id="SSF46894">
    <property type="entry name" value="C-terminal effector domain of the bipartite response regulators"/>
    <property type="match status" value="1"/>
</dbReference>
<dbReference type="InterPro" id="IPR016032">
    <property type="entry name" value="Sig_transdc_resp-reg_C-effctor"/>
</dbReference>
<dbReference type="InterPro" id="IPR011990">
    <property type="entry name" value="TPR-like_helical_dom_sf"/>
</dbReference>
<dbReference type="Pfam" id="PF25872">
    <property type="entry name" value="HTH_77"/>
    <property type="match status" value="1"/>
</dbReference>
<accession>A0A7Z0D5F3</accession>
<dbReference type="InterPro" id="IPR036388">
    <property type="entry name" value="WH-like_DNA-bd_sf"/>
</dbReference>
<evidence type="ECO:0000313" key="6">
    <source>
        <dbReference type="Proteomes" id="UP000539111"/>
    </source>
</evidence>
<dbReference type="InterPro" id="IPR001867">
    <property type="entry name" value="OmpR/PhoB-type_DNA-bd"/>
</dbReference>
<feature type="domain" description="Bacterial transcriptional activator" evidence="4">
    <location>
        <begin position="99"/>
        <end position="244"/>
    </location>
</feature>
<dbReference type="InterPro" id="IPR058852">
    <property type="entry name" value="HTH_77"/>
</dbReference>
<protein>
    <submittedName>
        <fullName evidence="5">Putative ATPase/DNA-binding SARP family transcriptional activator</fullName>
    </submittedName>
</protein>
<dbReference type="PANTHER" id="PTHR47691:SF3">
    <property type="entry name" value="HTH-TYPE TRANSCRIPTIONAL REGULATOR RV0890C-RELATED"/>
    <property type="match status" value="1"/>
</dbReference>
<evidence type="ECO:0000256" key="2">
    <source>
        <dbReference type="ARBA" id="ARBA00023125"/>
    </source>
</evidence>
<dbReference type="GO" id="GO:0000160">
    <property type="term" value="P:phosphorelay signal transduction system"/>
    <property type="evidence" value="ECO:0007669"/>
    <property type="project" value="InterPro"/>
</dbReference>
<dbReference type="AlphaFoldDB" id="A0A7Z0D5F3"/>
<evidence type="ECO:0000259" key="4">
    <source>
        <dbReference type="SMART" id="SM01043"/>
    </source>
</evidence>
<organism evidence="5 6">
    <name type="scientific">Spelaeicoccus albus</name>
    <dbReference type="NCBI Taxonomy" id="1280376"/>
    <lineage>
        <taxon>Bacteria</taxon>
        <taxon>Bacillati</taxon>
        <taxon>Actinomycetota</taxon>
        <taxon>Actinomycetes</taxon>
        <taxon>Micrococcales</taxon>
        <taxon>Brevibacteriaceae</taxon>
        <taxon>Spelaeicoccus</taxon>
    </lineage>
</organism>
<evidence type="ECO:0000313" key="5">
    <source>
        <dbReference type="EMBL" id="NYI69240.1"/>
    </source>
</evidence>
<comment type="similarity">
    <text evidence="1">Belongs to the AfsR/DnrI/RedD regulatory family.</text>
</comment>
<evidence type="ECO:0000256" key="1">
    <source>
        <dbReference type="ARBA" id="ARBA00005820"/>
    </source>
</evidence>
<dbReference type="Pfam" id="PF03704">
    <property type="entry name" value="BTAD"/>
    <property type="match status" value="1"/>
</dbReference>
<dbReference type="SMART" id="SM01043">
    <property type="entry name" value="BTAD"/>
    <property type="match status" value="1"/>
</dbReference>
<keyword evidence="2 5" id="KW-0238">DNA-binding</keyword>
<feature type="domain" description="OmpR/PhoB-type" evidence="3">
    <location>
        <begin position="22"/>
        <end position="92"/>
    </location>
</feature>
<dbReference type="Gene3D" id="1.25.40.10">
    <property type="entry name" value="Tetratricopeptide repeat domain"/>
    <property type="match status" value="1"/>
</dbReference>
<gene>
    <name evidence="5" type="ORF">BJY26_003546</name>
</gene>
<dbReference type="RefSeq" id="WP_179429497.1">
    <property type="nucleotide sequence ID" value="NZ_JACBZP010000001.1"/>
</dbReference>
<dbReference type="Gene3D" id="3.40.50.300">
    <property type="entry name" value="P-loop containing nucleotide triphosphate hydrolases"/>
    <property type="match status" value="1"/>
</dbReference>
<dbReference type="GO" id="GO:0006355">
    <property type="term" value="P:regulation of DNA-templated transcription"/>
    <property type="evidence" value="ECO:0007669"/>
    <property type="project" value="InterPro"/>
</dbReference>
<dbReference type="GO" id="GO:0003677">
    <property type="term" value="F:DNA binding"/>
    <property type="evidence" value="ECO:0007669"/>
    <property type="project" value="UniProtKB-KW"/>
</dbReference>
<dbReference type="InterPro" id="IPR005158">
    <property type="entry name" value="BTAD"/>
</dbReference>
<proteinExistence type="inferred from homology"/>
<dbReference type="Gene3D" id="1.10.10.10">
    <property type="entry name" value="Winged helix-like DNA-binding domain superfamily/Winged helix DNA-binding domain"/>
    <property type="match status" value="1"/>
</dbReference>
<reference evidence="5 6" key="1">
    <citation type="submission" date="2020-07" db="EMBL/GenBank/DDBJ databases">
        <title>Sequencing the genomes of 1000 actinobacteria strains.</title>
        <authorList>
            <person name="Klenk H.-P."/>
        </authorList>
    </citation>
    <scope>NUCLEOTIDE SEQUENCE [LARGE SCALE GENOMIC DNA]</scope>
    <source>
        <strain evidence="5 6">DSM 26341</strain>
    </source>
</reference>
<dbReference type="InterPro" id="IPR049945">
    <property type="entry name" value="AAA_22"/>
</dbReference>
<sequence>MPEYEPPRLVILRPVLVEGRDGTLIEPAGRRAKSLLVALALARGRVVSRSSLARDIWDGEEPSKAALHTLVSRTRNVCADGVLVTHPSGYRLGIDDGAIDVFQYRALVDKADGTAAAGEFGHALRLLAEAGRLLGTGELDEGLTDVLKSDIDAAIQASRKYATSLELTCLLETGAFDAAEQLAASIIEGARFDETAQAAYLRALHGAGRTAAALEHYRLLDRAMRDELGLAPSNDLAAVQRMLLADDVPRQPGPAASSMVGVRSEPTALIGRDGDIDAVNRLLSSVRLTTILGVGGLGKTRLAHEIGLRAHAAGTPRVVLIALASVRTDEDVVSAFAAALGIRESTMTKRLAQPAVLSDLGSRLADRLREQRTLLIIDNCEHVSDAVARLTADFLGAVADLTVLATSRSPLGIAGEHVYQLGTLGYGPDEGSPATRLFRERALAARPTVKLDDAPVERLCARLDGLPLAIELAAVKVRAMSVEDIERRLDRRFSLLTGSDVSAPARHRTLLAVIDWSWNLLTDAQKSVMRRLARFPAGFSADAARAVAALDDAIDVDAALDALVNQSLLSLTESVDGVRFRMLETVREFGEMALGDAGEDLAVQNAMIDWGAGFALATAGGGLTARQLESSRRMQMEDDNLVTILRWAQEAEDVDAVVCIGAALVGFWMQRGSHTDVASLAGDLLAGTSRYTPKAESVDAAIMMAAISGTVSLLFGGFRDLARARLLIRRCLTSDLPITAHARAMGELVETIPDGARLSAKLALLRGAADVETRGLANILSAHGAENEGAMDDALTYALESHRLAARTENLWLQAMSAQTLAELYSQGARPADALTSSAEAVDILRLFHADSDVLQQRWLQAMSMIAIGDIDGGVGVVDEIVASSGDHDGDTSGGTGMLAATTIAEAELARGHIAEGLAEYRQAAGQAAPPRNSMWWPIMAASAITAHVLYDSDDQEYLAGYVRRFRSRTRAVRRLMPGYVDKPASGMVLLAIGAWLASPPAGNYLAGAGFDAAAIDRIASIGIELVIVAGRMHARQDSPSMNHARHFAKLEADHGVERVSAMYRRHEGTAPNDAVQRADELLADPLLYPIR</sequence>
<comment type="caution">
    <text evidence="5">The sequence shown here is derived from an EMBL/GenBank/DDBJ whole genome shotgun (WGS) entry which is preliminary data.</text>
</comment>
<dbReference type="Proteomes" id="UP000539111">
    <property type="component" value="Unassembled WGS sequence"/>
</dbReference>
<keyword evidence="6" id="KW-1185">Reference proteome</keyword>
<dbReference type="PRINTS" id="PR00364">
    <property type="entry name" value="DISEASERSIST"/>
</dbReference>
<evidence type="ECO:0000259" key="3">
    <source>
        <dbReference type="SMART" id="SM00862"/>
    </source>
</evidence>
<dbReference type="InterPro" id="IPR027417">
    <property type="entry name" value="P-loop_NTPase"/>
</dbReference>